<keyword evidence="3" id="KW-0862">Zinc</keyword>
<evidence type="ECO:0000256" key="2">
    <source>
        <dbReference type="ARBA" id="ARBA00022771"/>
    </source>
</evidence>
<feature type="compositionally biased region" description="Low complexity" evidence="6">
    <location>
        <begin position="52"/>
        <end position="81"/>
    </location>
</feature>
<proteinExistence type="predicted"/>
<dbReference type="InterPro" id="IPR043145">
    <property type="entry name" value="Znf_ZZ_sf"/>
</dbReference>
<dbReference type="GO" id="GO:0005789">
    <property type="term" value="C:endoplasmic reticulum membrane"/>
    <property type="evidence" value="ECO:0007669"/>
    <property type="project" value="UniProtKB-SubCell"/>
</dbReference>
<dbReference type="Pfam" id="PF13639">
    <property type="entry name" value="zf-RING_2"/>
    <property type="match status" value="1"/>
</dbReference>
<gene>
    <name evidence="8" type="ORF">AMON00008_LOCUS44079</name>
</gene>
<feature type="coiled-coil region" evidence="5">
    <location>
        <begin position="231"/>
        <end position="258"/>
    </location>
</feature>
<dbReference type="GO" id="GO:0061630">
    <property type="term" value="F:ubiquitin protein ligase activity"/>
    <property type="evidence" value="ECO:0007669"/>
    <property type="project" value="UniProtKB-EC"/>
</dbReference>
<feature type="compositionally biased region" description="Gly residues" evidence="6">
    <location>
        <begin position="409"/>
        <end position="422"/>
    </location>
</feature>
<reference evidence="8" key="1">
    <citation type="submission" date="2021-01" db="EMBL/GenBank/DDBJ databases">
        <authorList>
            <person name="Corre E."/>
            <person name="Pelletier E."/>
            <person name="Niang G."/>
            <person name="Scheremetjew M."/>
            <person name="Finn R."/>
            <person name="Kale V."/>
            <person name="Holt S."/>
            <person name="Cochrane G."/>
            <person name="Meng A."/>
            <person name="Brown T."/>
            <person name="Cohen L."/>
        </authorList>
    </citation>
    <scope>NUCLEOTIDE SEQUENCE</scope>
    <source>
        <strain evidence="8">CCMP3105</strain>
    </source>
</reference>
<evidence type="ECO:0000313" key="8">
    <source>
        <dbReference type="EMBL" id="CAE4632518.1"/>
    </source>
</evidence>
<dbReference type="Gene3D" id="3.30.60.90">
    <property type="match status" value="1"/>
</dbReference>
<evidence type="ECO:0000256" key="5">
    <source>
        <dbReference type="SAM" id="Coils"/>
    </source>
</evidence>
<dbReference type="PANTHER" id="PTHR22763">
    <property type="entry name" value="RING ZINC FINGER PROTEIN"/>
    <property type="match status" value="1"/>
</dbReference>
<feature type="compositionally biased region" description="Low complexity" evidence="6">
    <location>
        <begin position="469"/>
        <end position="480"/>
    </location>
</feature>
<dbReference type="EMBL" id="HBNR01062515">
    <property type="protein sequence ID" value="CAE4632518.1"/>
    <property type="molecule type" value="Transcribed_RNA"/>
</dbReference>
<dbReference type="InterPro" id="IPR013083">
    <property type="entry name" value="Znf_RING/FYVE/PHD"/>
</dbReference>
<dbReference type="InterPro" id="IPR050731">
    <property type="entry name" value="HRD1_E3_ubiq-ligases"/>
</dbReference>
<evidence type="ECO:0000256" key="6">
    <source>
        <dbReference type="SAM" id="MobiDB-lite"/>
    </source>
</evidence>
<feature type="domain" description="RING-type" evidence="7">
    <location>
        <begin position="173"/>
        <end position="215"/>
    </location>
</feature>
<accession>A0A7S4S2D5</accession>
<evidence type="ECO:0000256" key="1">
    <source>
        <dbReference type="ARBA" id="ARBA00022723"/>
    </source>
</evidence>
<dbReference type="PANTHER" id="PTHR22763:SF184">
    <property type="entry name" value="E3 UBIQUITIN-PROTEIN LIGASE SYNOVIOLIN"/>
    <property type="match status" value="1"/>
</dbReference>
<dbReference type="Gene3D" id="3.30.40.10">
    <property type="entry name" value="Zinc/RING finger domain, C3HC4 (zinc finger)"/>
    <property type="match status" value="1"/>
</dbReference>
<dbReference type="GO" id="GO:0036503">
    <property type="term" value="P:ERAD pathway"/>
    <property type="evidence" value="ECO:0007669"/>
    <property type="project" value="TreeGrafter"/>
</dbReference>
<dbReference type="InterPro" id="IPR000433">
    <property type="entry name" value="Znf_ZZ"/>
</dbReference>
<keyword evidence="1" id="KW-0479">Metal-binding</keyword>
<keyword evidence="2 4" id="KW-0863">Zinc-finger</keyword>
<dbReference type="AlphaFoldDB" id="A0A7S4S2D5"/>
<feature type="region of interest" description="Disordered" evidence="6">
    <location>
        <begin position="46"/>
        <end position="89"/>
    </location>
</feature>
<evidence type="ECO:0000259" key="7">
    <source>
        <dbReference type="PROSITE" id="PS50089"/>
    </source>
</evidence>
<evidence type="ECO:0000256" key="4">
    <source>
        <dbReference type="PROSITE-ProRule" id="PRU00175"/>
    </source>
</evidence>
<dbReference type="Pfam" id="PF00569">
    <property type="entry name" value="ZZ"/>
    <property type="match status" value="1"/>
</dbReference>
<keyword evidence="5" id="KW-0175">Coiled coil</keyword>
<dbReference type="PROSITE" id="PS01357">
    <property type="entry name" value="ZF_ZZ_1"/>
    <property type="match status" value="1"/>
</dbReference>
<dbReference type="PROSITE" id="PS50089">
    <property type="entry name" value="ZF_RING_2"/>
    <property type="match status" value="1"/>
</dbReference>
<dbReference type="InterPro" id="IPR001841">
    <property type="entry name" value="Znf_RING"/>
</dbReference>
<dbReference type="GO" id="GO:0043161">
    <property type="term" value="P:proteasome-mediated ubiquitin-dependent protein catabolic process"/>
    <property type="evidence" value="ECO:0007669"/>
    <property type="project" value="TreeGrafter"/>
</dbReference>
<dbReference type="GO" id="GO:0008270">
    <property type="term" value="F:zinc ion binding"/>
    <property type="evidence" value="ECO:0007669"/>
    <property type="project" value="UniProtKB-KW"/>
</dbReference>
<organism evidence="8">
    <name type="scientific">Alexandrium monilatum</name>
    <dbReference type="NCBI Taxonomy" id="311494"/>
    <lineage>
        <taxon>Eukaryota</taxon>
        <taxon>Sar</taxon>
        <taxon>Alveolata</taxon>
        <taxon>Dinophyceae</taxon>
        <taxon>Gonyaulacales</taxon>
        <taxon>Pyrocystaceae</taxon>
        <taxon>Alexandrium</taxon>
    </lineage>
</organism>
<feature type="region of interest" description="Disordered" evidence="6">
    <location>
        <begin position="397"/>
        <end position="425"/>
    </location>
</feature>
<dbReference type="SUPFAM" id="SSF57850">
    <property type="entry name" value="RING/U-box"/>
    <property type="match status" value="2"/>
</dbReference>
<feature type="region of interest" description="Disordered" evidence="6">
    <location>
        <begin position="447"/>
        <end position="480"/>
    </location>
</feature>
<feature type="region of interest" description="Disordered" evidence="6">
    <location>
        <begin position="121"/>
        <end position="141"/>
    </location>
</feature>
<name>A0A7S4S2D5_9DINO</name>
<protein>
    <recommendedName>
        <fullName evidence="7">RING-type domain-containing protein</fullName>
    </recommendedName>
</protein>
<evidence type="ECO:0000256" key="3">
    <source>
        <dbReference type="ARBA" id="ARBA00022833"/>
    </source>
</evidence>
<dbReference type="SMART" id="SM00184">
    <property type="entry name" value="RING"/>
    <property type="match status" value="1"/>
</dbReference>
<sequence length="480" mass="47891">MGAGASAAEGRLFCHHCGARTACGSDTESLVCGNCGATDGVEVTDARLPVTSSPSLPSAARPPGDTSNSAATAAAAAAAAATPPPAPSAMRVESVTVVAVQRPEDGGLLLRVLPNVVARRESPGSAASVQAATGGHDGEDWEVPPEPACDALVSRLKGQPLAAGSLPAGCSVCVICAEEMTEAGAPVVELPCGHGFHENCLRRWLARRHTCPTCRLELEVDDVKYLRSIGLEEEADILEKVQQEKQAQEQQKQAAARRRWVDSMRRGQPVHFGLTCGRCAQTPLVGDCYRCVLCEGFILCGDCFTEREARLAGGGSAGSSCSPPGAVGGEDLGSCPGAGVGGAAGPAQGGTAEAEHPSEHVFIPFGSLAGSGLAGDVPPGPGGLLTVLVPTAARGTLGEEEEPGASSAGAGGTPGEAPGGEAPGEAALAAAEVAFAAVRSLALAPLAATPPPAPLHGTGGGGSIRSASPGRGPFPRGRGR</sequence>